<dbReference type="CDD" id="cd16655">
    <property type="entry name" value="RING-Ubox_WDSUB1-like"/>
    <property type="match status" value="1"/>
</dbReference>
<dbReference type="GO" id="GO:0006446">
    <property type="term" value="P:regulation of translational initiation"/>
    <property type="evidence" value="ECO:0007669"/>
    <property type="project" value="TreeGrafter"/>
</dbReference>
<dbReference type="OrthoDB" id="10064100at2759"/>
<dbReference type="InterPro" id="IPR015269">
    <property type="entry name" value="UPF0029_Impact_C"/>
</dbReference>
<dbReference type="STRING" id="554055.A0A2P6V3Q9"/>
<dbReference type="GO" id="GO:0005737">
    <property type="term" value="C:cytoplasm"/>
    <property type="evidence" value="ECO:0007669"/>
    <property type="project" value="TreeGrafter"/>
</dbReference>
<dbReference type="InterPro" id="IPR003613">
    <property type="entry name" value="Ubox_domain"/>
</dbReference>
<dbReference type="SUPFAM" id="SSF54980">
    <property type="entry name" value="EF-G C-terminal domain-like"/>
    <property type="match status" value="1"/>
</dbReference>
<dbReference type="SMART" id="SM00504">
    <property type="entry name" value="Ubox"/>
    <property type="match status" value="1"/>
</dbReference>
<dbReference type="Proteomes" id="UP000239649">
    <property type="component" value="Unassembled WGS sequence"/>
</dbReference>
<accession>A0A2P6V3Q9</accession>
<comment type="caution">
    <text evidence="4">The sequence shown here is derived from an EMBL/GenBank/DDBJ whole genome shotgun (WGS) entry which is preliminary data.</text>
</comment>
<dbReference type="InterPro" id="IPR013083">
    <property type="entry name" value="Znf_RING/FYVE/PHD"/>
</dbReference>
<dbReference type="Pfam" id="PF01205">
    <property type="entry name" value="Impact_N"/>
    <property type="match status" value="1"/>
</dbReference>
<dbReference type="Pfam" id="PF09186">
    <property type="entry name" value="DUF1949"/>
    <property type="match status" value="1"/>
</dbReference>
<feature type="domain" description="U-box" evidence="3">
    <location>
        <begin position="274"/>
        <end position="347"/>
    </location>
</feature>
<protein>
    <submittedName>
        <fullName evidence="4">IMPACT family member in pol 5 region</fullName>
    </submittedName>
</protein>
<evidence type="ECO:0000256" key="1">
    <source>
        <dbReference type="ARBA" id="ARBA00007665"/>
    </source>
</evidence>
<proteinExistence type="inferred from homology"/>
<gene>
    <name evidence="4" type="ORF">C2E20_7721</name>
</gene>
<reference evidence="4 5" key="1">
    <citation type="journal article" date="2018" name="Plant J.">
        <title>Genome sequences of Chlorella sorokiniana UTEX 1602 and Micractinium conductrix SAG 241.80: implications to maltose excretion by a green alga.</title>
        <authorList>
            <person name="Arriola M.B."/>
            <person name="Velmurugan N."/>
            <person name="Zhang Y."/>
            <person name="Plunkett M.H."/>
            <person name="Hondzo H."/>
            <person name="Barney B.M."/>
        </authorList>
    </citation>
    <scope>NUCLEOTIDE SEQUENCE [LARGE SCALE GENOMIC DNA]</scope>
    <source>
        <strain evidence="4 5">SAG 241.80</strain>
    </source>
</reference>
<dbReference type="EMBL" id="LHPF02000034">
    <property type="protein sequence ID" value="PSC68729.1"/>
    <property type="molecule type" value="Genomic_DNA"/>
</dbReference>
<dbReference type="InterPro" id="IPR006311">
    <property type="entry name" value="TAT_signal"/>
</dbReference>
<dbReference type="GO" id="GO:0016567">
    <property type="term" value="P:protein ubiquitination"/>
    <property type="evidence" value="ECO:0007669"/>
    <property type="project" value="UniProtKB-UniPathway"/>
</dbReference>
<feature type="region of interest" description="Disordered" evidence="2">
    <location>
        <begin position="562"/>
        <end position="591"/>
    </location>
</feature>
<dbReference type="InterPro" id="IPR036956">
    <property type="entry name" value="Impact_N_sf"/>
</dbReference>
<dbReference type="PANTHER" id="PTHR16301">
    <property type="entry name" value="IMPACT-RELATED"/>
    <property type="match status" value="1"/>
</dbReference>
<evidence type="ECO:0000256" key="2">
    <source>
        <dbReference type="SAM" id="MobiDB-lite"/>
    </source>
</evidence>
<dbReference type="UniPathway" id="UPA00143"/>
<comment type="similarity">
    <text evidence="1">Belongs to the IMPACT family.</text>
</comment>
<dbReference type="GO" id="GO:0004842">
    <property type="term" value="F:ubiquitin-protein transferase activity"/>
    <property type="evidence" value="ECO:0007669"/>
    <property type="project" value="InterPro"/>
</dbReference>
<dbReference type="SUPFAM" id="SSF54211">
    <property type="entry name" value="Ribosomal protein S5 domain 2-like"/>
    <property type="match status" value="1"/>
</dbReference>
<dbReference type="Gene3D" id="3.30.230.30">
    <property type="entry name" value="Impact, N-terminal domain"/>
    <property type="match status" value="1"/>
</dbReference>
<dbReference type="Pfam" id="PF04564">
    <property type="entry name" value="U-box"/>
    <property type="match status" value="1"/>
</dbReference>
<dbReference type="InterPro" id="IPR001498">
    <property type="entry name" value="Impact_N"/>
</dbReference>
<dbReference type="InterPro" id="IPR035647">
    <property type="entry name" value="EFG_III/V"/>
</dbReference>
<sequence>MDAQQALNDALVMRAAQRRRWLAWRAGVGGTTAAATSGGSVEAAAAAAPGAFVTLAAPHGPVETEVKKSKFIAFAWPCATAEDAAALIAGASEPSASHNCWAWKVGQQYRSSDDGEPGGTAGRPILSAIEGEGLDSVAVLVVRHFGGVKLGAGGLVRAYGGAARECLRGAPRRAVTPRVRLRMQVPYELLGAIYPLLDQHCAAKEGEDYDAAAGVSLLVGVEAARAPALAAAVVDATSGRVAAVPAEGSLGGSPVHISPGLSKAAAFEEDFLFNAPQELLCPLTLSPFIDPVLTTAGHVYERAAITAHMELSNLDPMSRQPLLNKSLTPVYVLRSRALEYRETVAKACIQRLCGSVGLVHEPMRYLRRAVELIADTGSHVQGLSQETVEYVLTHPSNAYDRIALQMFAQGLYQAGYRDKAAAIYSSLLLEDADRVQQAELLRRCLSCWTDDAAGGAPEDDFVYQKLVSLFEGRPGALSWEELVELAQHAQLGNRFVLRLCEQLLFRTLPSTAGGGDDALALAGGTGGQEKRLLLKYVHVLTDSLQRRQSDVDRRLAELERWRRQKGGGGGGGGGALVAHGSASGLSDDGGGRGGPLQLSRWLRRPAVVAPAMLLVALLPHDHPAARALRALPLLALLPPATAP</sequence>
<dbReference type="AlphaFoldDB" id="A0A2P6V3Q9"/>
<dbReference type="PANTHER" id="PTHR16301:SF20">
    <property type="entry name" value="IMPACT FAMILY MEMBER YIGZ"/>
    <property type="match status" value="1"/>
</dbReference>
<dbReference type="PROSITE" id="PS51698">
    <property type="entry name" value="U_BOX"/>
    <property type="match status" value="1"/>
</dbReference>
<dbReference type="InterPro" id="IPR020568">
    <property type="entry name" value="Ribosomal_Su5_D2-typ_SF"/>
</dbReference>
<keyword evidence="5" id="KW-1185">Reference proteome</keyword>
<dbReference type="SUPFAM" id="SSF57850">
    <property type="entry name" value="RING/U-box"/>
    <property type="match status" value="1"/>
</dbReference>
<evidence type="ECO:0000313" key="5">
    <source>
        <dbReference type="Proteomes" id="UP000239649"/>
    </source>
</evidence>
<dbReference type="PROSITE" id="PS51318">
    <property type="entry name" value="TAT"/>
    <property type="match status" value="1"/>
</dbReference>
<evidence type="ECO:0000313" key="4">
    <source>
        <dbReference type="EMBL" id="PSC68729.1"/>
    </source>
</evidence>
<feature type="compositionally biased region" description="Gly residues" evidence="2">
    <location>
        <begin position="566"/>
        <end position="575"/>
    </location>
</feature>
<organism evidence="4 5">
    <name type="scientific">Micractinium conductrix</name>
    <dbReference type="NCBI Taxonomy" id="554055"/>
    <lineage>
        <taxon>Eukaryota</taxon>
        <taxon>Viridiplantae</taxon>
        <taxon>Chlorophyta</taxon>
        <taxon>core chlorophytes</taxon>
        <taxon>Trebouxiophyceae</taxon>
        <taxon>Chlorellales</taxon>
        <taxon>Chlorellaceae</taxon>
        <taxon>Chlorella clade</taxon>
        <taxon>Micractinium</taxon>
    </lineage>
</organism>
<name>A0A2P6V3Q9_9CHLO</name>
<dbReference type="InterPro" id="IPR023582">
    <property type="entry name" value="Impact"/>
</dbReference>
<evidence type="ECO:0000259" key="3">
    <source>
        <dbReference type="PROSITE" id="PS51698"/>
    </source>
</evidence>
<dbReference type="Gene3D" id="3.30.40.10">
    <property type="entry name" value="Zinc/RING finger domain, C3HC4 (zinc finger)"/>
    <property type="match status" value="1"/>
</dbReference>
<dbReference type="Gene3D" id="3.30.70.240">
    <property type="match status" value="1"/>
</dbReference>